<dbReference type="AlphaFoldDB" id="A0A8W7P8D8"/>
<protein>
    <submittedName>
        <fullName evidence="2">Uncharacterized protein</fullName>
    </submittedName>
</protein>
<evidence type="ECO:0000313" key="2">
    <source>
        <dbReference type="EnsemblMetazoa" id="ACOM026736-PA.1"/>
    </source>
</evidence>
<sequence length="187" mass="20642">MFISSRRPAATSQRCPSGQCVVITAVMYQLGQVIPEVGTGQREEIARLPRSPARSSLAQKVLHPSRESPGGAVTQGSGGSDGEIALSAQAVCGTPFFENDVGASAVQATDVHTRVCIGNKHMKMYELQSRMKDREDLWAHAHMFVGLGEWKDIKRKAESVVERRDLSRERYSRKLAKLNGVSKKRKY</sequence>
<dbReference type="Proteomes" id="UP000075882">
    <property type="component" value="Unassembled WGS sequence"/>
</dbReference>
<accession>A0A8W7P8D8</accession>
<organism evidence="2">
    <name type="scientific">Anopheles coluzzii</name>
    <name type="common">African malaria mosquito</name>
    <dbReference type="NCBI Taxonomy" id="1518534"/>
    <lineage>
        <taxon>Eukaryota</taxon>
        <taxon>Metazoa</taxon>
        <taxon>Ecdysozoa</taxon>
        <taxon>Arthropoda</taxon>
        <taxon>Hexapoda</taxon>
        <taxon>Insecta</taxon>
        <taxon>Pterygota</taxon>
        <taxon>Neoptera</taxon>
        <taxon>Endopterygota</taxon>
        <taxon>Diptera</taxon>
        <taxon>Nematocera</taxon>
        <taxon>Culicoidea</taxon>
        <taxon>Culicidae</taxon>
        <taxon>Anophelinae</taxon>
        <taxon>Anopheles</taxon>
    </lineage>
</organism>
<proteinExistence type="predicted"/>
<name>A0A8W7P8D8_ANOCL</name>
<dbReference type="EnsemblMetazoa" id="ACOM026736-RA">
    <property type="protein sequence ID" value="ACOM026736-PA.1"/>
    <property type="gene ID" value="ACOM026736"/>
</dbReference>
<evidence type="ECO:0000256" key="1">
    <source>
        <dbReference type="SAM" id="MobiDB-lite"/>
    </source>
</evidence>
<reference evidence="2" key="1">
    <citation type="submission" date="2022-08" db="UniProtKB">
        <authorList>
            <consortium name="EnsemblMetazoa"/>
        </authorList>
    </citation>
    <scope>IDENTIFICATION</scope>
</reference>
<feature type="region of interest" description="Disordered" evidence="1">
    <location>
        <begin position="49"/>
        <end position="79"/>
    </location>
</feature>